<dbReference type="OrthoDB" id="1184747at2759"/>
<dbReference type="GO" id="GO:0005634">
    <property type="term" value="C:nucleus"/>
    <property type="evidence" value="ECO:0007669"/>
    <property type="project" value="UniProtKB-SubCell"/>
</dbReference>
<keyword evidence="2" id="KW-0227">DNA damage</keyword>
<evidence type="ECO:0000313" key="7">
    <source>
        <dbReference type="Proteomes" id="UP000796880"/>
    </source>
</evidence>
<dbReference type="Gene3D" id="3.40.50.10190">
    <property type="entry name" value="BRCT domain"/>
    <property type="match status" value="2"/>
</dbReference>
<dbReference type="Proteomes" id="UP000796880">
    <property type="component" value="Unassembled WGS sequence"/>
</dbReference>
<dbReference type="Pfam" id="PF16770">
    <property type="entry name" value="RTT107_BRCT_5"/>
    <property type="match status" value="1"/>
</dbReference>
<evidence type="ECO:0000313" key="6">
    <source>
        <dbReference type="EMBL" id="KAF3436376.1"/>
    </source>
</evidence>
<feature type="domain" description="BRCT" evidence="5">
    <location>
        <begin position="659"/>
        <end position="719"/>
    </location>
</feature>
<feature type="region of interest" description="Disordered" evidence="4">
    <location>
        <begin position="300"/>
        <end position="375"/>
    </location>
</feature>
<dbReference type="SUPFAM" id="SSF52113">
    <property type="entry name" value="BRCT domain"/>
    <property type="match status" value="1"/>
</dbReference>
<evidence type="ECO:0000256" key="1">
    <source>
        <dbReference type="ARBA" id="ARBA00004123"/>
    </source>
</evidence>
<name>A0A8K0GT03_9ROSA</name>
<comment type="caution">
    <text evidence="6">The sequence shown here is derived from an EMBL/GenBank/DDBJ whole genome shotgun (WGS) entry which is preliminary data.</text>
</comment>
<dbReference type="InterPro" id="IPR051579">
    <property type="entry name" value="DDR_Transcriptional_Reg"/>
</dbReference>
<gene>
    <name evidence="6" type="ORF">FNV43_RR23468</name>
</gene>
<comment type="subcellular location">
    <subcellularLocation>
        <location evidence="1">Nucleus</location>
    </subcellularLocation>
</comment>
<feature type="region of interest" description="Disordered" evidence="4">
    <location>
        <begin position="144"/>
        <end position="163"/>
    </location>
</feature>
<organism evidence="6 7">
    <name type="scientific">Rhamnella rubrinervis</name>
    <dbReference type="NCBI Taxonomy" id="2594499"/>
    <lineage>
        <taxon>Eukaryota</taxon>
        <taxon>Viridiplantae</taxon>
        <taxon>Streptophyta</taxon>
        <taxon>Embryophyta</taxon>
        <taxon>Tracheophyta</taxon>
        <taxon>Spermatophyta</taxon>
        <taxon>Magnoliopsida</taxon>
        <taxon>eudicotyledons</taxon>
        <taxon>Gunneridae</taxon>
        <taxon>Pentapetalae</taxon>
        <taxon>rosids</taxon>
        <taxon>fabids</taxon>
        <taxon>Rosales</taxon>
        <taxon>Rhamnaceae</taxon>
        <taxon>rhamnoid group</taxon>
        <taxon>Rhamneae</taxon>
        <taxon>Rhamnella</taxon>
    </lineage>
</organism>
<dbReference type="PROSITE" id="PS50172">
    <property type="entry name" value="BRCT"/>
    <property type="match status" value="1"/>
</dbReference>
<dbReference type="Pfam" id="PF16589">
    <property type="entry name" value="BRCT_2"/>
    <property type="match status" value="1"/>
</dbReference>
<feature type="compositionally biased region" description="Basic and acidic residues" evidence="4">
    <location>
        <begin position="144"/>
        <end position="156"/>
    </location>
</feature>
<sequence length="846" mass="94109">MAVDSRTQPFSSPSGYQIKDDNEDDQPELPDTVAPDSPLIETSLDNLGFDTELIDDSAWVCEYEEEVVVLDSEDEEIDGRRPMSIASVLPDNEAGKGIKGCGLGSQPGKLGRPCKLADDKVTNFHVYACEQGCEGNEVSAEKLEEQAGSKSTEKQSEASGNGGETFDLYDIGFDTQMAAEAIEFLAYGPTIGRSAADAYQGTYNTVNDSLRGVTDERDHSKFHSLPLTTYDIGEIARHAKRKKRSARKFCRGTSIPAKRQSEFLELDSGLATKKQVKNRLKLFGETRLCCNSANENQNSVRRLPKRIKQRKAEGDSRRNKLRVFRNKSSSVPVEDMPLGKGQSQGHCVTVSPVSDKSRQSELRGRLKKSGDQSFNSGERITHMMEHDILVYRRRRSRFISDPYEISSGGNCSKLCYSIVEAKTSKLTNFSNLEIWSYTRRKRTRCTRPNHSIFSINLNASLRLVDGKDSNLQCQERVLSNSDMKCKSQSSSGTAPCALWHSSEDGSNGSFLGQNSDKLSSAGSTVCARAITNMRVSPKGSALPQASMQFGKADDTDSTSLTESVERNYMSIAVSNKTLQPSDSECITTFNSKSGKNVESSDHPCNRNVPKSALLRELIRLGVPESIPVLSWKDLRRKKDLAHVRVLFSQHLDDDIISRKRLGISIASDSENATHFVANKFVRTGNMLETIALGKPVVTHLWLESCGQASCFIDEKNYILRDSKKEKEIGFSMPVSLARANQHPLLKGQRVFITPNIKPDIETLTRLIKAVHGQPVEKVQVSDLKYKRIPDDLFVLSCKDDQAICLPFLEIGASVYSSELLLNGIVIQKLEYERHRLFTKHVRRNCP</sequence>
<feature type="region of interest" description="Disordered" evidence="4">
    <location>
        <begin position="1"/>
        <end position="41"/>
    </location>
</feature>
<dbReference type="PANTHER" id="PTHR23196:SF32">
    <property type="entry name" value="BRCT DOMAIN-CONTAINING DNA REPAIR PROTEIN"/>
    <property type="match status" value="1"/>
</dbReference>
<dbReference type="CDD" id="cd18432">
    <property type="entry name" value="BRCT_PAXIP1_rpt6_like"/>
    <property type="match status" value="1"/>
</dbReference>
<feature type="compositionally biased region" description="Basic and acidic residues" evidence="4">
    <location>
        <begin position="355"/>
        <end position="370"/>
    </location>
</feature>
<proteinExistence type="predicted"/>
<dbReference type="InterPro" id="IPR001357">
    <property type="entry name" value="BRCT_dom"/>
</dbReference>
<feature type="compositionally biased region" description="Polar residues" evidence="4">
    <location>
        <begin position="1"/>
        <end position="15"/>
    </location>
</feature>
<dbReference type="InterPro" id="IPR036420">
    <property type="entry name" value="BRCT_dom_sf"/>
</dbReference>
<accession>A0A8K0GT03</accession>
<dbReference type="EMBL" id="VOIH02000010">
    <property type="protein sequence ID" value="KAF3436376.1"/>
    <property type="molecule type" value="Genomic_DNA"/>
</dbReference>
<dbReference type="PANTHER" id="PTHR23196">
    <property type="entry name" value="PAX TRANSCRIPTION ACTIVATION DOMAIN INTERACTING PROTEIN"/>
    <property type="match status" value="1"/>
</dbReference>
<protein>
    <recommendedName>
        <fullName evidence="5">BRCT domain-containing protein</fullName>
    </recommendedName>
</protein>
<dbReference type="GO" id="GO:0006974">
    <property type="term" value="P:DNA damage response"/>
    <property type="evidence" value="ECO:0007669"/>
    <property type="project" value="UniProtKB-KW"/>
</dbReference>
<dbReference type="AlphaFoldDB" id="A0A8K0GT03"/>
<evidence type="ECO:0000256" key="3">
    <source>
        <dbReference type="ARBA" id="ARBA00023242"/>
    </source>
</evidence>
<evidence type="ECO:0000256" key="2">
    <source>
        <dbReference type="ARBA" id="ARBA00022763"/>
    </source>
</evidence>
<evidence type="ECO:0000259" key="5">
    <source>
        <dbReference type="PROSITE" id="PS50172"/>
    </source>
</evidence>
<keyword evidence="7" id="KW-1185">Reference proteome</keyword>
<dbReference type="CDD" id="cd17744">
    <property type="entry name" value="BRCT_MDC1_rpt1"/>
    <property type="match status" value="1"/>
</dbReference>
<evidence type="ECO:0000256" key="4">
    <source>
        <dbReference type="SAM" id="MobiDB-lite"/>
    </source>
</evidence>
<feature type="compositionally biased region" description="Polar residues" evidence="4">
    <location>
        <begin position="341"/>
        <end position="354"/>
    </location>
</feature>
<reference evidence="6" key="1">
    <citation type="submission" date="2020-03" db="EMBL/GenBank/DDBJ databases">
        <title>A high-quality chromosome-level genome assembly of a woody plant with both climbing and erect habits, Rhamnella rubrinervis.</title>
        <authorList>
            <person name="Lu Z."/>
            <person name="Yang Y."/>
            <person name="Zhu X."/>
            <person name="Sun Y."/>
        </authorList>
    </citation>
    <scope>NUCLEOTIDE SEQUENCE</scope>
    <source>
        <strain evidence="6">BYM</strain>
        <tissue evidence="6">Leaf</tissue>
    </source>
</reference>
<keyword evidence="3" id="KW-0539">Nucleus</keyword>